<organism evidence="2">
    <name type="scientific">hydrothermal vent metagenome</name>
    <dbReference type="NCBI Taxonomy" id="652676"/>
    <lineage>
        <taxon>unclassified sequences</taxon>
        <taxon>metagenomes</taxon>
        <taxon>ecological metagenomes</taxon>
    </lineage>
</organism>
<feature type="domain" description="Tll0287-like" evidence="1">
    <location>
        <begin position="29"/>
        <end position="191"/>
    </location>
</feature>
<dbReference type="InterPro" id="IPR021796">
    <property type="entry name" value="Tll0287-like_dom"/>
</dbReference>
<dbReference type="AlphaFoldDB" id="A0A3B1CBY5"/>
<reference evidence="2" key="1">
    <citation type="submission" date="2018-06" db="EMBL/GenBank/DDBJ databases">
        <authorList>
            <person name="Zhirakovskaya E."/>
        </authorList>
    </citation>
    <scope>NUCLEOTIDE SEQUENCE</scope>
</reference>
<protein>
    <submittedName>
        <fullName evidence="2">Cytochrome c family protein</fullName>
    </submittedName>
</protein>
<evidence type="ECO:0000313" key="2">
    <source>
        <dbReference type="EMBL" id="VAX14347.1"/>
    </source>
</evidence>
<evidence type="ECO:0000259" key="1">
    <source>
        <dbReference type="Pfam" id="PF11845"/>
    </source>
</evidence>
<sequence>MKKWMLVGLIVLAPYYASAAESANAGLAERAQQSRIEVKAFMGELKHALKSALKSGGPIAGVEVCSKVAPAIAAAQSRKTGWRIGRTSLRPRNPDNAPDAWEKRVLKKFEARKAAGEDPKKMEFYEVTKLKGKPVFRYMKAIPTAPKPCLACHGKNIKPDVIKKLDRYYPDDRARGYQAGDIRGAFSIIQPL</sequence>
<accession>A0A3B1CBY5</accession>
<dbReference type="EMBL" id="UOFZ01000171">
    <property type="protein sequence ID" value="VAX14347.1"/>
    <property type="molecule type" value="Genomic_DNA"/>
</dbReference>
<gene>
    <name evidence="2" type="ORF">MNBD_GAMMA24-131</name>
</gene>
<dbReference type="Pfam" id="PF11845">
    <property type="entry name" value="Tll0287-like"/>
    <property type="match status" value="1"/>
</dbReference>
<name>A0A3B1CBY5_9ZZZZ</name>
<proteinExistence type="predicted"/>